<dbReference type="EMBL" id="JBJKFK010000143">
    <property type="protein sequence ID" value="KAL3319351.1"/>
    <property type="molecule type" value="Genomic_DNA"/>
</dbReference>
<evidence type="ECO:0000313" key="3">
    <source>
        <dbReference type="EMBL" id="KAL3319351.1"/>
    </source>
</evidence>
<name>A0ABD2QII1_9PLAT</name>
<dbReference type="SMART" id="SM00320">
    <property type="entry name" value="WD40"/>
    <property type="match status" value="4"/>
</dbReference>
<keyword evidence="4" id="KW-1185">Reference proteome</keyword>
<proteinExistence type="predicted"/>
<keyword evidence="1" id="KW-0677">Repeat</keyword>
<reference evidence="3 4" key="1">
    <citation type="submission" date="2024-11" db="EMBL/GenBank/DDBJ databases">
        <title>Adaptive evolution of stress response genes in parasites aligns with host niche diversity.</title>
        <authorList>
            <person name="Hahn C."/>
            <person name="Resl P."/>
        </authorList>
    </citation>
    <scope>NUCLEOTIDE SEQUENCE [LARGE SCALE GENOMIC DNA]</scope>
    <source>
        <strain evidence="3">EGGRZ-B1_66</strain>
        <tissue evidence="3">Body</tissue>
    </source>
</reference>
<feature type="repeat" description="WD" evidence="2">
    <location>
        <begin position="312"/>
        <end position="353"/>
    </location>
</feature>
<keyword evidence="2" id="KW-0853">WD repeat</keyword>
<evidence type="ECO:0000313" key="4">
    <source>
        <dbReference type="Proteomes" id="UP001626550"/>
    </source>
</evidence>
<dbReference type="SUPFAM" id="SSF50978">
    <property type="entry name" value="WD40 repeat-like"/>
    <property type="match status" value="1"/>
</dbReference>
<evidence type="ECO:0000256" key="1">
    <source>
        <dbReference type="ARBA" id="ARBA00022737"/>
    </source>
</evidence>
<gene>
    <name evidence="3" type="primary">WDR64</name>
    <name evidence="3" type="ORF">Ciccas_001973</name>
</gene>
<dbReference type="InterPro" id="IPR015943">
    <property type="entry name" value="WD40/YVTN_repeat-like_dom_sf"/>
</dbReference>
<dbReference type="Gene3D" id="2.130.10.10">
    <property type="entry name" value="YVTN repeat-like/Quinoprotein amine dehydrogenase"/>
    <property type="match status" value="1"/>
</dbReference>
<comment type="caution">
    <text evidence="3">The sequence shown here is derived from an EMBL/GenBank/DDBJ whole genome shotgun (WGS) entry which is preliminary data.</text>
</comment>
<dbReference type="InterPro" id="IPR036322">
    <property type="entry name" value="WD40_repeat_dom_sf"/>
</dbReference>
<dbReference type="PANTHER" id="PTHR44324">
    <property type="entry name" value="WD40 REPEAT DOMAIN 95"/>
    <property type="match status" value="1"/>
</dbReference>
<sequence length="391" mass="43982">MENNLKNTQVFNVYEHMVISGVSGEYLVNELSSSFADTHPYRDTIKAIKILPKQHLMTVTANGTIRTWSLKNYSLLTTATVPSLYIGPLRRVLVSSERYFILVEQKTMDKEKPVTRIGPFAELPLAVANLPNEAVSLMLKEDACLRNHFPSMPYFSVIFGTDKGNICLLGVSQLDLNGIGQKKDSNSSNVAVESGDKSKQLKAKDPTVIDLDPRNFMSQILRRKCHSGWITKLEYIADLQSICSTSTDPGSALVIQKLTELWTSRPLVKVPIPKGARVFVYCQNIKKIATGGADRIIRLWHPHILTQPMAKLIGHMFTVVHIAYNHRDRLLISVSSARIFRIWDVQTYTCLQTFTDPDERPGDKTVNAMVFSDTCNRLITGKFTKFFTLGE</sequence>
<dbReference type="PANTHER" id="PTHR44324:SF2">
    <property type="entry name" value="WD REPEAT-CONTAINING PROTEIN 64"/>
    <property type="match status" value="1"/>
</dbReference>
<dbReference type="Proteomes" id="UP001626550">
    <property type="component" value="Unassembled WGS sequence"/>
</dbReference>
<organism evidence="3 4">
    <name type="scientific">Cichlidogyrus casuarinus</name>
    <dbReference type="NCBI Taxonomy" id="1844966"/>
    <lineage>
        <taxon>Eukaryota</taxon>
        <taxon>Metazoa</taxon>
        <taxon>Spiralia</taxon>
        <taxon>Lophotrochozoa</taxon>
        <taxon>Platyhelminthes</taxon>
        <taxon>Monogenea</taxon>
        <taxon>Monopisthocotylea</taxon>
        <taxon>Dactylogyridea</taxon>
        <taxon>Ancyrocephalidae</taxon>
        <taxon>Cichlidogyrus</taxon>
    </lineage>
</organism>
<dbReference type="AlphaFoldDB" id="A0ABD2QII1"/>
<dbReference type="InterPro" id="IPR051242">
    <property type="entry name" value="WD-EF-hand_domain"/>
</dbReference>
<dbReference type="PROSITE" id="PS50082">
    <property type="entry name" value="WD_REPEATS_2"/>
    <property type="match status" value="1"/>
</dbReference>
<dbReference type="InterPro" id="IPR001680">
    <property type="entry name" value="WD40_rpt"/>
</dbReference>
<accession>A0ABD2QII1</accession>
<protein>
    <submittedName>
        <fullName evidence="3">WD repeat-containing protein 64</fullName>
    </submittedName>
</protein>
<evidence type="ECO:0000256" key="2">
    <source>
        <dbReference type="PROSITE-ProRule" id="PRU00221"/>
    </source>
</evidence>